<dbReference type="RefSeq" id="XP_075103846.1">
    <property type="nucleotide sequence ID" value="XM_075247745.1"/>
</dbReference>
<evidence type="ECO:0000313" key="1">
    <source>
        <dbReference type="Proteomes" id="UP000790787"/>
    </source>
</evidence>
<name>A0AC58U2Z0_TOBAC</name>
<reference evidence="2" key="2">
    <citation type="submission" date="2025-08" db="UniProtKB">
        <authorList>
            <consortium name="RefSeq"/>
        </authorList>
    </citation>
    <scope>IDENTIFICATION</scope>
    <source>
        <tissue evidence="2">Leaf</tissue>
    </source>
</reference>
<reference evidence="1" key="1">
    <citation type="journal article" date="2014" name="Nat. Commun.">
        <title>The tobacco genome sequence and its comparison with those of tomato and potato.</title>
        <authorList>
            <person name="Sierro N."/>
            <person name="Battey J.N."/>
            <person name="Ouadi S."/>
            <person name="Bakaher N."/>
            <person name="Bovet L."/>
            <person name="Willig A."/>
            <person name="Goepfert S."/>
            <person name="Peitsch M.C."/>
            <person name="Ivanov N.V."/>
        </authorList>
    </citation>
    <scope>NUCLEOTIDE SEQUENCE [LARGE SCALE GENOMIC DNA]</scope>
</reference>
<evidence type="ECO:0000313" key="2">
    <source>
        <dbReference type="RefSeq" id="XP_075103846.1"/>
    </source>
</evidence>
<proteinExistence type="predicted"/>
<accession>A0AC58U2Z0</accession>
<organism evidence="1 2">
    <name type="scientific">Nicotiana tabacum</name>
    <name type="common">Common tobacco</name>
    <dbReference type="NCBI Taxonomy" id="4097"/>
    <lineage>
        <taxon>Eukaryota</taxon>
        <taxon>Viridiplantae</taxon>
        <taxon>Streptophyta</taxon>
        <taxon>Embryophyta</taxon>
        <taxon>Tracheophyta</taxon>
        <taxon>Spermatophyta</taxon>
        <taxon>Magnoliopsida</taxon>
        <taxon>eudicotyledons</taxon>
        <taxon>Gunneridae</taxon>
        <taxon>Pentapetalae</taxon>
        <taxon>asterids</taxon>
        <taxon>lamiids</taxon>
        <taxon>Solanales</taxon>
        <taxon>Solanaceae</taxon>
        <taxon>Nicotianoideae</taxon>
        <taxon>Nicotianeae</taxon>
        <taxon>Nicotiana</taxon>
    </lineage>
</organism>
<keyword evidence="1" id="KW-1185">Reference proteome</keyword>
<dbReference type="Proteomes" id="UP000790787">
    <property type="component" value="Chromosome 24"/>
</dbReference>
<protein>
    <submittedName>
        <fullName evidence="2">Uncharacterized protein LOC142178405</fullName>
    </submittedName>
</protein>
<gene>
    <name evidence="2" type="primary">LOC142178405</name>
</gene>
<sequence length="250" mass="29562">MWVNLFAKNRVAKNGMALTYIPPPIVNGQMIVNLDKDQVDRENEKWKGALTAYVIGDMPVYNAMKRYIELNWNAISEPYLYMQEGGYYIIKFKTRDDMQEILYSGPYTISNRHIILKQWTTYFDFEKEFTIEIPLWIKLPKLPLNCWGNNSLSRIASSIRTPMYADECTAKQIRVSYARMLIEVDVTKPRLDEINVEDPNGRVFRQPIIYDWKPIFCEKCQVIGHKYQQEGRRQEHQHKDQVKDKKGPKK</sequence>